<dbReference type="AlphaFoldDB" id="A0A7I8IQE0"/>
<name>A0A7I8IQE0_SPIIN</name>
<evidence type="ECO:0000313" key="4">
    <source>
        <dbReference type="Proteomes" id="UP001189122"/>
    </source>
</evidence>
<evidence type="ECO:0000313" key="2">
    <source>
        <dbReference type="EMBL" id="CAA2619484.1"/>
    </source>
</evidence>
<dbReference type="SUPFAM" id="SSF54160">
    <property type="entry name" value="Chromo domain-like"/>
    <property type="match status" value="1"/>
</dbReference>
<feature type="compositionally biased region" description="Polar residues" evidence="1">
    <location>
        <begin position="149"/>
        <end position="161"/>
    </location>
</feature>
<feature type="region of interest" description="Disordered" evidence="1">
    <location>
        <begin position="149"/>
        <end position="184"/>
    </location>
</feature>
<dbReference type="EMBL" id="CACRZD030000004">
    <property type="protein sequence ID" value="CAA6659211.1"/>
    <property type="molecule type" value="Genomic_DNA"/>
</dbReference>
<accession>A0A7I8IQE0</accession>
<keyword evidence="4" id="KW-1185">Reference proteome</keyword>
<dbReference type="EMBL" id="CACRZD030000413">
    <property type="protein sequence ID" value="CAA6675867.1"/>
    <property type="molecule type" value="Genomic_DNA"/>
</dbReference>
<reference evidence="2 4" key="1">
    <citation type="submission" date="2019-12" db="EMBL/GenBank/DDBJ databases">
        <authorList>
            <person name="Scholz U."/>
            <person name="Mascher M."/>
            <person name="Fiebig A."/>
        </authorList>
    </citation>
    <scope>NUCLEOTIDE SEQUENCE</scope>
</reference>
<dbReference type="EMBL" id="LR743591">
    <property type="protein sequence ID" value="CAA2619484.1"/>
    <property type="molecule type" value="Genomic_DNA"/>
</dbReference>
<evidence type="ECO:0000313" key="3">
    <source>
        <dbReference type="EMBL" id="CAA6675867.1"/>
    </source>
</evidence>
<dbReference type="Proteomes" id="UP001189122">
    <property type="component" value="Unassembled WGS sequence"/>
</dbReference>
<proteinExistence type="predicted"/>
<evidence type="ECO:0000256" key="1">
    <source>
        <dbReference type="SAM" id="MobiDB-lite"/>
    </source>
</evidence>
<organism evidence="2">
    <name type="scientific">Spirodela intermedia</name>
    <name type="common">Intermediate duckweed</name>
    <dbReference type="NCBI Taxonomy" id="51605"/>
    <lineage>
        <taxon>Eukaryota</taxon>
        <taxon>Viridiplantae</taxon>
        <taxon>Streptophyta</taxon>
        <taxon>Embryophyta</taxon>
        <taxon>Tracheophyta</taxon>
        <taxon>Spermatophyta</taxon>
        <taxon>Magnoliopsida</taxon>
        <taxon>Liliopsida</taxon>
        <taxon>Araceae</taxon>
        <taxon>Lemnoideae</taxon>
        <taxon>Spirodela</taxon>
    </lineage>
</organism>
<protein>
    <submittedName>
        <fullName evidence="2">Uncharacterized protein</fullName>
    </submittedName>
</protein>
<sequence>MVRLHPVQFPTGIVSNLHARGTGPYRFIIKCVGSNSCLKYSDDLGINPTFNISYIIPYHGSLNIPNELVESFPSIVSDTILKYPQPIYSPQHEHIESTLDEQVISNPSGEMRRFLVHYKGHPPSDDSWISGEDLCRLDLAVWECHNSTQLPSSLEPSSTNPGEVDAARSSPRHLRKVEPFKTEN</sequence>
<gene>
    <name evidence="2" type="ORF">SI7747_04005651</name>
    <name evidence="3" type="ORF">SI7747_UN022209</name>
</gene>
<dbReference type="InterPro" id="IPR016197">
    <property type="entry name" value="Chromo-like_dom_sf"/>
</dbReference>